<evidence type="ECO:0000313" key="3">
    <source>
        <dbReference type="EMBL" id="SDN73683.1"/>
    </source>
</evidence>
<dbReference type="GO" id="GO:0009103">
    <property type="term" value="P:lipopolysaccharide biosynthetic process"/>
    <property type="evidence" value="ECO:0007669"/>
    <property type="project" value="TreeGrafter"/>
</dbReference>
<dbReference type="AlphaFoldDB" id="A0A1H0DUH3"/>
<dbReference type="EMBL" id="FNIN01000006">
    <property type="protein sequence ID" value="SDN73683.1"/>
    <property type="molecule type" value="Genomic_DNA"/>
</dbReference>
<dbReference type="Proteomes" id="UP000199602">
    <property type="component" value="Unassembled WGS sequence"/>
</dbReference>
<dbReference type="PANTHER" id="PTHR46401:SF2">
    <property type="entry name" value="GLYCOSYLTRANSFERASE WBBK-RELATED"/>
    <property type="match status" value="1"/>
</dbReference>
<protein>
    <submittedName>
        <fullName evidence="3">Glycosyltransferase involved in cell wall bisynthesis</fullName>
    </submittedName>
</protein>
<organism evidence="3 4">
    <name type="scientific">Desulfonauticus submarinus</name>
    <dbReference type="NCBI Taxonomy" id="206665"/>
    <lineage>
        <taxon>Bacteria</taxon>
        <taxon>Pseudomonadati</taxon>
        <taxon>Thermodesulfobacteriota</taxon>
        <taxon>Desulfovibrionia</taxon>
        <taxon>Desulfovibrionales</taxon>
        <taxon>Desulfonauticaceae</taxon>
        <taxon>Desulfonauticus</taxon>
    </lineage>
</organism>
<feature type="domain" description="Glycosyl transferase family 1" evidence="2">
    <location>
        <begin position="217"/>
        <end position="360"/>
    </location>
</feature>
<evidence type="ECO:0000259" key="2">
    <source>
        <dbReference type="Pfam" id="PF00534"/>
    </source>
</evidence>
<dbReference type="InterPro" id="IPR001296">
    <property type="entry name" value="Glyco_trans_1"/>
</dbReference>
<dbReference type="STRING" id="206665.SAMN04488516_1068"/>
<gene>
    <name evidence="3" type="ORF">SAMN04488516_1068</name>
</gene>
<dbReference type="Gene3D" id="3.40.50.2000">
    <property type="entry name" value="Glycogen Phosphorylase B"/>
    <property type="match status" value="2"/>
</dbReference>
<sequence>MRRELVSKIGFVSTRFAGTDGVSLEAAKWAEVLTQEGYECFWYAGLLEKEKGIYMCVPEAYFKHPENEWINQKIWGHTHRTSNVTRRIHDLAEYLKHTLYDFVKEFDIDLLIIENALTIPMHLPLGLAITEFLSETVMPAIAHHHDFYWERSRFQVNCVPDFLDMAFPPRDLYLQHVVINQTAREELALRKGVSSLLIPNVINFHKPPSPPDEYASDIRQEIGLEPEDKLILQPTRVVPRKGIEHSINLLQRLKDPHCKLIVSHPAGDEGSEYQFQLLELAKSVGVDIRFFGDRVNYKRHVNCYGKKIYILSDIYQQADLVIYPSIYEGFGNALLEAFYYKVPIIVNRYPVWVRDIEPKGFKVPVMDGFITDYVLKEAKKLLYDKEYCQKITNYNFNLAERYYSYTILRYGLNTLIQNIYHQV</sequence>
<evidence type="ECO:0000313" key="4">
    <source>
        <dbReference type="Proteomes" id="UP000199602"/>
    </source>
</evidence>
<keyword evidence="4" id="KW-1185">Reference proteome</keyword>
<dbReference type="OrthoDB" id="9775208at2"/>
<dbReference type="GO" id="GO:0016757">
    <property type="term" value="F:glycosyltransferase activity"/>
    <property type="evidence" value="ECO:0007669"/>
    <property type="project" value="InterPro"/>
</dbReference>
<proteinExistence type="predicted"/>
<name>A0A1H0DUH3_9BACT</name>
<dbReference type="CDD" id="cd03801">
    <property type="entry name" value="GT4_PimA-like"/>
    <property type="match status" value="1"/>
</dbReference>
<dbReference type="SUPFAM" id="SSF53756">
    <property type="entry name" value="UDP-Glycosyltransferase/glycogen phosphorylase"/>
    <property type="match status" value="1"/>
</dbReference>
<evidence type="ECO:0000256" key="1">
    <source>
        <dbReference type="ARBA" id="ARBA00022679"/>
    </source>
</evidence>
<dbReference type="RefSeq" id="WP_092065216.1">
    <property type="nucleotide sequence ID" value="NZ_FNIN01000006.1"/>
</dbReference>
<dbReference type="Pfam" id="PF00534">
    <property type="entry name" value="Glycos_transf_1"/>
    <property type="match status" value="1"/>
</dbReference>
<accession>A0A1H0DUH3</accession>
<reference evidence="3 4" key="1">
    <citation type="submission" date="2016-10" db="EMBL/GenBank/DDBJ databases">
        <authorList>
            <person name="de Groot N.N."/>
        </authorList>
    </citation>
    <scope>NUCLEOTIDE SEQUENCE [LARGE SCALE GENOMIC DNA]</scope>
    <source>
        <strain evidence="3 4">DSM 15269</strain>
    </source>
</reference>
<keyword evidence="1 3" id="KW-0808">Transferase</keyword>
<dbReference type="PANTHER" id="PTHR46401">
    <property type="entry name" value="GLYCOSYLTRANSFERASE WBBK-RELATED"/>
    <property type="match status" value="1"/>
</dbReference>